<dbReference type="EMBL" id="FNCA01000002">
    <property type="protein sequence ID" value="SDF57579.1"/>
    <property type="molecule type" value="Genomic_DNA"/>
</dbReference>
<evidence type="ECO:0000256" key="1">
    <source>
        <dbReference type="ARBA" id="ARBA00007430"/>
    </source>
</evidence>
<dbReference type="Pfam" id="PF02719">
    <property type="entry name" value="Polysacc_synt_2"/>
    <property type="match status" value="1"/>
</dbReference>
<dbReference type="PANTHER" id="PTHR43318:SF2">
    <property type="entry name" value="UDP-N-ACETYLGLUCOSAMINE 4,6-DEHYDRATASE (INVERTING)"/>
    <property type="match status" value="1"/>
</dbReference>
<dbReference type="InterPro" id="IPR036291">
    <property type="entry name" value="NAD(P)-bd_dom_sf"/>
</dbReference>
<keyword evidence="4" id="KW-1185">Reference proteome</keyword>
<dbReference type="InterPro" id="IPR051203">
    <property type="entry name" value="Polysaccharide_Synthase-Rel"/>
</dbReference>
<gene>
    <name evidence="3" type="ORF">SAMN04488589_0928</name>
</gene>
<dbReference type="InterPro" id="IPR003869">
    <property type="entry name" value="Polysac_CapD-like"/>
</dbReference>
<dbReference type="CDD" id="cd05237">
    <property type="entry name" value="UDP_invert_4-6DH_SDR_e"/>
    <property type="match status" value="1"/>
</dbReference>
<dbReference type="AlphaFoldDB" id="A0A7Z7AYV7"/>
<proteinExistence type="inferred from homology"/>
<dbReference type="Gene3D" id="3.40.50.720">
    <property type="entry name" value="NAD(P)-binding Rossmann-like Domain"/>
    <property type="match status" value="1"/>
</dbReference>
<dbReference type="SUPFAM" id="SSF51735">
    <property type="entry name" value="NAD(P)-binding Rossmann-fold domains"/>
    <property type="match status" value="1"/>
</dbReference>
<name>A0A7Z7AYV7_9EURY</name>
<accession>A0A7Z7AYV7</accession>
<sequence length="329" mass="36974">MEQFYSGKRILITGGAGSIGQSLAEKMLEFDPAVIRIYDANENALFHMRQKYSDDTGKKMRFLLGDIRNFNRLQYAFKDIDIVFHTAAYKHVLECEYNPIDAIDVNINGTANVIQAAIYQGVNKVIFTSSDKAANPSNTMGTTKLLAEKLITAANDYGANTTIFASCRFGNVVGSSGSVVPLFKKQILEEKRVTITDSQMTRFMITQDTAIDLMLKAGMFSEGGEIFIFKMPSININDLADAMIYKFGEATKEFIGRKPGEKMYEEIMTEEDASRSYEGEDMYVILPQIREIDYDHNEHFTKVQSIKSSRDMDLLSMDEIFTLLEGAGI</sequence>
<evidence type="ECO:0000313" key="4">
    <source>
        <dbReference type="Proteomes" id="UP000199259"/>
    </source>
</evidence>
<organism evidence="3 4">
    <name type="scientific">Methanolobus vulcani</name>
    <dbReference type="NCBI Taxonomy" id="38026"/>
    <lineage>
        <taxon>Archaea</taxon>
        <taxon>Methanobacteriati</taxon>
        <taxon>Methanobacteriota</taxon>
        <taxon>Stenosarchaea group</taxon>
        <taxon>Methanomicrobia</taxon>
        <taxon>Methanosarcinales</taxon>
        <taxon>Methanosarcinaceae</taxon>
        <taxon>Methanolobus</taxon>
    </lineage>
</organism>
<reference evidence="3 4" key="1">
    <citation type="submission" date="2016-10" db="EMBL/GenBank/DDBJ databases">
        <authorList>
            <person name="Varghese N."/>
            <person name="Submissions S."/>
        </authorList>
    </citation>
    <scope>NUCLEOTIDE SEQUENCE [LARGE SCALE GENOMIC DNA]</scope>
    <source>
        <strain evidence="3 4">PL 12/M</strain>
    </source>
</reference>
<dbReference type="PANTHER" id="PTHR43318">
    <property type="entry name" value="UDP-N-ACETYLGLUCOSAMINE 4,6-DEHYDRATASE"/>
    <property type="match status" value="1"/>
</dbReference>
<evidence type="ECO:0000259" key="2">
    <source>
        <dbReference type="Pfam" id="PF02719"/>
    </source>
</evidence>
<dbReference type="Proteomes" id="UP000199259">
    <property type="component" value="Unassembled WGS sequence"/>
</dbReference>
<feature type="domain" description="Polysaccharide biosynthesis protein CapD-like" evidence="2">
    <location>
        <begin position="10"/>
        <end position="285"/>
    </location>
</feature>
<dbReference type="OrthoDB" id="4907at2157"/>
<comment type="similarity">
    <text evidence="1">Belongs to the polysaccharide synthase family.</text>
</comment>
<dbReference type="RefSeq" id="WP_091709075.1">
    <property type="nucleotide sequence ID" value="NZ_FNCA01000002.1"/>
</dbReference>
<comment type="caution">
    <text evidence="3">The sequence shown here is derived from an EMBL/GenBank/DDBJ whole genome shotgun (WGS) entry which is preliminary data.</text>
</comment>
<evidence type="ECO:0000313" key="3">
    <source>
        <dbReference type="EMBL" id="SDF57579.1"/>
    </source>
</evidence>
<protein>
    <submittedName>
        <fullName evidence="3">Polysaccharide biosynthesis protein</fullName>
    </submittedName>
</protein>